<keyword evidence="1" id="KW-0472">Membrane</keyword>
<organism evidence="2 3">
    <name type="scientific">Sphingomonas liriopis</name>
    <dbReference type="NCBI Taxonomy" id="2949094"/>
    <lineage>
        <taxon>Bacteria</taxon>
        <taxon>Pseudomonadati</taxon>
        <taxon>Pseudomonadota</taxon>
        <taxon>Alphaproteobacteria</taxon>
        <taxon>Sphingomonadales</taxon>
        <taxon>Sphingomonadaceae</taxon>
        <taxon>Sphingomonas</taxon>
    </lineage>
</organism>
<keyword evidence="3" id="KW-1185">Reference proteome</keyword>
<gene>
    <name evidence="2" type="ORF">M9979_06840</name>
</gene>
<evidence type="ECO:0000256" key="1">
    <source>
        <dbReference type="SAM" id="Phobius"/>
    </source>
</evidence>
<accession>A0A9X2HP53</accession>
<dbReference type="Proteomes" id="UP001139486">
    <property type="component" value="Unassembled WGS sequence"/>
</dbReference>
<comment type="caution">
    <text evidence="2">The sequence shown here is derived from an EMBL/GenBank/DDBJ whole genome shotgun (WGS) entry which is preliminary data.</text>
</comment>
<dbReference type="RefSeq" id="WP_254288584.1">
    <property type="nucleotide sequence ID" value="NZ_JAMLDY010000006.1"/>
</dbReference>
<protein>
    <submittedName>
        <fullName evidence="2">DUF1275 family protein</fullName>
    </submittedName>
</protein>
<feature type="transmembrane region" description="Helical" evidence="1">
    <location>
        <begin position="87"/>
        <end position="106"/>
    </location>
</feature>
<dbReference type="PANTHER" id="PTHR37314">
    <property type="entry name" value="SLR0142 PROTEIN"/>
    <property type="match status" value="1"/>
</dbReference>
<sequence>MIRHPKRFWTLAAGVSALAGYVDAIGFLKLGGLFVSFMSGNSTRLGVGIARDPAVAVAAAGLVAAFVGGVVGGTLVTTAARTRRKPAALACVAVLLAIAAGVDGRWPESATTALLAAAMGAANTTFQRGGEVSVGVTYMTGTLVKLGQRLAAAIRGGSRWAWLPYLALWGGLVAGAGIGATLYPRIGTAGIAAAAGAAALLTVYAALLGPVDPYAADG</sequence>
<dbReference type="AlphaFoldDB" id="A0A9X2HP53"/>
<evidence type="ECO:0000313" key="3">
    <source>
        <dbReference type="Proteomes" id="UP001139486"/>
    </source>
</evidence>
<dbReference type="Pfam" id="PF06912">
    <property type="entry name" value="DUF1275"/>
    <property type="match status" value="1"/>
</dbReference>
<proteinExistence type="predicted"/>
<name>A0A9X2HP53_9SPHN</name>
<reference evidence="2" key="1">
    <citation type="submission" date="2022-05" db="EMBL/GenBank/DDBJ databases">
        <title>Sphingomonas sp. strain RP10 Genome sequencing and assembly.</title>
        <authorList>
            <person name="Kim I."/>
        </authorList>
    </citation>
    <scope>NUCLEOTIDE SEQUENCE</scope>
    <source>
        <strain evidence="2">RP10</strain>
    </source>
</reference>
<feature type="transmembrane region" description="Helical" evidence="1">
    <location>
        <begin position="54"/>
        <end position="75"/>
    </location>
</feature>
<feature type="transmembrane region" description="Helical" evidence="1">
    <location>
        <begin position="190"/>
        <end position="211"/>
    </location>
</feature>
<keyword evidence="1" id="KW-1133">Transmembrane helix</keyword>
<keyword evidence="1" id="KW-0812">Transmembrane</keyword>
<dbReference type="EMBL" id="JAMLDY010000006">
    <property type="protein sequence ID" value="MCP3734588.1"/>
    <property type="molecule type" value="Genomic_DNA"/>
</dbReference>
<dbReference type="InterPro" id="IPR010699">
    <property type="entry name" value="DUF1275"/>
</dbReference>
<evidence type="ECO:0000313" key="2">
    <source>
        <dbReference type="EMBL" id="MCP3734588.1"/>
    </source>
</evidence>
<dbReference type="PANTHER" id="PTHR37314:SF4">
    <property type="entry name" value="UPF0700 TRANSMEMBRANE PROTEIN YOAK"/>
    <property type="match status" value="1"/>
</dbReference>
<feature type="transmembrane region" description="Helical" evidence="1">
    <location>
        <begin position="162"/>
        <end position="183"/>
    </location>
</feature>